<feature type="transmembrane region" description="Helical" evidence="10">
    <location>
        <begin position="295"/>
        <end position="313"/>
    </location>
</feature>
<dbReference type="SMART" id="SM00780">
    <property type="entry name" value="PIG-X"/>
    <property type="match status" value="1"/>
</dbReference>
<keyword evidence="6" id="KW-0256">Endoplasmic reticulum</keyword>
<evidence type="ECO:0000256" key="9">
    <source>
        <dbReference type="ARBA" id="ARBA00023180"/>
    </source>
</evidence>
<keyword evidence="9" id="KW-0325">Glycoprotein</keyword>
<sequence length="326" mass="36764">MPLRTSYAYTLVEKFTGFRYVLQGLPWEEGLSSYVMKTEQGIPVCICLFLGISLIFYPIFGACLDGSSHSSKVGRYIMESYYEKYESFVDSLLDDFLTRELPVNKCDVLPRDLNTVLSLSVLWKIKGEGSHRQLSSMVKFNIVKSISQVPTHHCKIIIIEQLPSGVFTDPFELEHLLHCAVFSDVTVFGDTNLELPSVLSNRSVVEVHKDVGPNILSHNNNLLHFAIDLPLHSRYPPLDESGYVQVRLKAPDLFLQCSIQERSHNRSCLFKFQTDGTEADLTWSIPAGKRSDSRVISVVTFISALLSVLSIIISTQVRLREGLKQC</sequence>
<dbReference type="GeneID" id="111023009"/>
<dbReference type="InterPro" id="IPR040039">
    <property type="entry name" value="PIGX"/>
</dbReference>
<keyword evidence="4" id="KW-0337">GPI-anchor biosynthesis</keyword>
<comment type="similarity">
    <text evidence="3">Belongs to the PIGX family.</text>
</comment>
<evidence type="ECO:0000256" key="3">
    <source>
        <dbReference type="ARBA" id="ARBA00010345"/>
    </source>
</evidence>
<name>A0A6J1DS28_MOMCH</name>
<reference evidence="12" key="1">
    <citation type="submission" date="2025-08" db="UniProtKB">
        <authorList>
            <consortium name="RefSeq"/>
        </authorList>
    </citation>
    <scope>IDENTIFICATION</scope>
    <source>
        <strain evidence="12">OHB3-1</strain>
    </source>
</reference>
<evidence type="ECO:0000256" key="5">
    <source>
        <dbReference type="ARBA" id="ARBA00022692"/>
    </source>
</evidence>
<dbReference type="InterPro" id="IPR013233">
    <property type="entry name" value="PIG-X/PBN1"/>
</dbReference>
<protein>
    <submittedName>
        <fullName evidence="12">Phosphatidylinositol-glycan biosynthesis class X protein isoform X1</fullName>
    </submittedName>
</protein>
<dbReference type="Pfam" id="PF08320">
    <property type="entry name" value="PIG-X"/>
    <property type="match status" value="1"/>
</dbReference>
<dbReference type="AlphaFoldDB" id="A0A6J1DS28"/>
<evidence type="ECO:0000256" key="6">
    <source>
        <dbReference type="ARBA" id="ARBA00022824"/>
    </source>
</evidence>
<dbReference type="OrthoDB" id="5546453at2759"/>
<dbReference type="PANTHER" id="PTHR28650">
    <property type="entry name" value="PHOSPHATIDYLINOSITOL-GLYCAN BIOSYNTHESIS CLASS X PROTEIN"/>
    <property type="match status" value="1"/>
</dbReference>
<dbReference type="PANTHER" id="PTHR28650:SF1">
    <property type="entry name" value="PHOSPHATIDYLINOSITOL-GLYCAN BIOSYNTHESIS CLASS X PROTEIN"/>
    <property type="match status" value="1"/>
</dbReference>
<dbReference type="GO" id="GO:0006506">
    <property type="term" value="P:GPI anchor biosynthetic process"/>
    <property type="evidence" value="ECO:0007669"/>
    <property type="project" value="UniProtKB-UniPathway"/>
</dbReference>
<evidence type="ECO:0000256" key="8">
    <source>
        <dbReference type="ARBA" id="ARBA00023136"/>
    </source>
</evidence>
<dbReference type="KEGG" id="mcha:111023009"/>
<dbReference type="UniPathway" id="UPA00196"/>
<evidence type="ECO:0000256" key="10">
    <source>
        <dbReference type="SAM" id="Phobius"/>
    </source>
</evidence>
<dbReference type="RefSeq" id="XP_022156039.1">
    <property type="nucleotide sequence ID" value="XM_022300347.1"/>
</dbReference>
<dbReference type="GO" id="GO:0005789">
    <property type="term" value="C:endoplasmic reticulum membrane"/>
    <property type="evidence" value="ECO:0007669"/>
    <property type="project" value="UniProtKB-SubCell"/>
</dbReference>
<dbReference type="Proteomes" id="UP000504603">
    <property type="component" value="Unplaced"/>
</dbReference>
<comment type="pathway">
    <text evidence="2">Glycolipid biosynthesis; glycosylphosphatidylinositol-anchor biosynthesis.</text>
</comment>
<evidence type="ECO:0000313" key="11">
    <source>
        <dbReference type="Proteomes" id="UP000504603"/>
    </source>
</evidence>
<evidence type="ECO:0000313" key="12">
    <source>
        <dbReference type="RefSeq" id="XP_022156039.1"/>
    </source>
</evidence>
<gene>
    <name evidence="12" type="primary">LOC111023009</name>
</gene>
<evidence type="ECO:0000256" key="7">
    <source>
        <dbReference type="ARBA" id="ARBA00022989"/>
    </source>
</evidence>
<evidence type="ECO:0000256" key="1">
    <source>
        <dbReference type="ARBA" id="ARBA00004389"/>
    </source>
</evidence>
<organism evidence="11 12">
    <name type="scientific">Momordica charantia</name>
    <name type="common">Bitter gourd</name>
    <name type="synonym">Balsam pear</name>
    <dbReference type="NCBI Taxonomy" id="3673"/>
    <lineage>
        <taxon>Eukaryota</taxon>
        <taxon>Viridiplantae</taxon>
        <taxon>Streptophyta</taxon>
        <taxon>Embryophyta</taxon>
        <taxon>Tracheophyta</taxon>
        <taxon>Spermatophyta</taxon>
        <taxon>Magnoliopsida</taxon>
        <taxon>eudicotyledons</taxon>
        <taxon>Gunneridae</taxon>
        <taxon>Pentapetalae</taxon>
        <taxon>rosids</taxon>
        <taxon>fabids</taxon>
        <taxon>Cucurbitales</taxon>
        <taxon>Cucurbitaceae</taxon>
        <taxon>Momordiceae</taxon>
        <taxon>Momordica</taxon>
    </lineage>
</organism>
<keyword evidence="8 10" id="KW-0472">Membrane</keyword>
<evidence type="ECO:0000256" key="4">
    <source>
        <dbReference type="ARBA" id="ARBA00022502"/>
    </source>
</evidence>
<keyword evidence="5 10" id="KW-0812">Transmembrane</keyword>
<accession>A0A6J1DS28</accession>
<keyword evidence="7 10" id="KW-1133">Transmembrane helix</keyword>
<feature type="transmembrane region" description="Helical" evidence="10">
    <location>
        <begin position="41"/>
        <end position="64"/>
    </location>
</feature>
<proteinExistence type="inferred from homology"/>
<evidence type="ECO:0000256" key="2">
    <source>
        <dbReference type="ARBA" id="ARBA00004687"/>
    </source>
</evidence>
<comment type="subcellular location">
    <subcellularLocation>
        <location evidence="1">Endoplasmic reticulum membrane</location>
        <topology evidence="1">Single-pass membrane protein</topology>
    </subcellularLocation>
</comment>
<keyword evidence="11" id="KW-1185">Reference proteome</keyword>